<keyword evidence="1" id="KW-0812">Transmembrane</keyword>
<dbReference type="EMBL" id="OCNE01000017">
    <property type="protein sequence ID" value="SOD64470.1"/>
    <property type="molecule type" value="Genomic_DNA"/>
</dbReference>
<evidence type="ECO:0000313" key="2">
    <source>
        <dbReference type="EMBL" id="SOD64470.1"/>
    </source>
</evidence>
<keyword evidence="1" id="KW-1133">Transmembrane helix</keyword>
<sequence>MSASAIVMMIVAMLVVWGGLLLAVLNLRNHPDAEEPDADEVPHQL</sequence>
<keyword evidence="1" id="KW-0472">Membrane</keyword>
<gene>
    <name evidence="2" type="ORF">SAMN06297387_11736</name>
</gene>
<dbReference type="Proteomes" id="UP000219072">
    <property type="component" value="Unassembled WGS sequence"/>
</dbReference>
<proteinExistence type="predicted"/>
<organism evidence="2 3">
    <name type="scientific">Streptomyces zhaozhouensis</name>
    <dbReference type="NCBI Taxonomy" id="1300267"/>
    <lineage>
        <taxon>Bacteria</taxon>
        <taxon>Bacillati</taxon>
        <taxon>Actinomycetota</taxon>
        <taxon>Actinomycetes</taxon>
        <taxon>Kitasatosporales</taxon>
        <taxon>Streptomycetaceae</taxon>
        <taxon>Streptomyces</taxon>
    </lineage>
</organism>
<dbReference type="RefSeq" id="WP_097232905.1">
    <property type="nucleotide sequence ID" value="NZ_OCNE01000017.1"/>
</dbReference>
<reference evidence="2 3" key="1">
    <citation type="submission" date="2017-09" db="EMBL/GenBank/DDBJ databases">
        <authorList>
            <person name="Ehlers B."/>
            <person name="Leendertz F.H."/>
        </authorList>
    </citation>
    <scope>NUCLEOTIDE SEQUENCE [LARGE SCALE GENOMIC DNA]</scope>
    <source>
        <strain evidence="2 3">CGMCC 4.7095</strain>
    </source>
</reference>
<dbReference type="NCBIfam" id="NF033493">
    <property type="entry name" value="MetS_like_NSS"/>
    <property type="match status" value="1"/>
</dbReference>
<keyword evidence="3" id="KW-1185">Reference proteome</keyword>
<dbReference type="AlphaFoldDB" id="A0A286E0S9"/>
<dbReference type="Pfam" id="PF16951">
    <property type="entry name" value="MaAIMP_sms"/>
    <property type="match status" value="1"/>
</dbReference>
<evidence type="ECO:0000313" key="3">
    <source>
        <dbReference type="Proteomes" id="UP000219072"/>
    </source>
</evidence>
<feature type="transmembrane region" description="Helical" evidence="1">
    <location>
        <begin position="6"/>
        <end position="25"/>
    </location>
</feature>
<name>A0A286E0S9_9ACTN</name>
<protein>
    <submittedName>
        <fullName evidence="2">Methionine and alanine importer, small subunit</fullName>
    </submittedName>
</protein>
<accession>A0A286E0S9</accession>
<evidence type="ECO:0000256" key="1">
    <source>
        <dbReference type="SAM" id="Phobius"/>
    </source>
</evidence>
<dbReference type="InterPro" id="IPR031596">
    <property type="entry name" value="MaAIMP_sms"/>
</dbReference>